<sequence length="162" mass="17392">MDPTFFRAVLAQWASGVTVVTTVGNGDGRRYGMTASSFSSVAVDPPLISVCLASAGTTYRMIRRSGVFAVNMLGHDHRDISDRFATPEIAGRDRFANGDWDTAWTGSPVLADSLAWLDCVVTACHPAGDHTILLGSVQDAATPRSAAPLLYHARTYYEGLVR</sequence>
<comment type="similarity">
    <text evidence="1">Belongs to the non-flavoprotein flavin reductase family.</text>
</comment>
<gene>
    <name evidence="4" type="ORF">AB0I48_22970</name>
</gene>
<reference evidence="4 5" key="1">
    <citation type="submission" date="2024-06" db="EMBL/GenBank/DDBJ databases">
        <title>The Natural Products Discovery Center: Release of the First 8490 Sequenced Strains for Exploring Actinobacteria Biosynthetic Diversity.</title>
        <authorList>
            <person name="Kalkreuter E."/>
            <person name="Kautsar S.A."/>
            <person name="Yang D."/>
            <person name="Bader C.D."/>
            <person name="Teijaro C.N."/>
            <person name="Fluegel L."/>
            <person name="Davis C.M."/>
            <person name="Simpson J.R."/>
            <person name="Lauterbach L."/>
            <person name="Steele A.D."/>
            <person name="Gui C."/>
            <person name="Meng S."/>
            <person name="Li G."/>
            <person name="Viehrig K."/>
            <person name="Ye F."/>
            <person name="Su P."/>
            <person name="Kiefer A.F."/>
            <person name="Nichols A."/>
            <person name="Cepeda A.J."/>
            <person name="Yan W."/>
            <person name="Fan B."/>
            <person name="Jiang Y."/>
            <person name="Adhikari A."/>
            <person name="Zheng C.-J."/>
            <person name="Schuster L."/>
            <person name="Cowan T.M."/>
            <person name="Smanski M.J."/>
            <person name="Chevrette M.G."/>
            <person name="De Carvalho L.P.S."/>
            <person name="Shen B."/>
        </authorList>
    </citation>
    <scope>NUCLEOTIDE SEQUENCE [LARGE SCALE GENOMIC DNA]</scope>
    <source>
        <strain evidence="4 5">NPDC050403</strain>
    </source>
</reference>
<comment type="caution">
    <text evidence="4">The sequence shown here is derived from an EMBL/GenBank/DDBJ whole genome shotgun (WGS) entry which is preliminary data.</text>
</comment>
<dbReference type="PANTHER" id="PTHR30466">
    <property type="entry name" value="FLAVIN REDUCTASE"/>
    <property type="match status" value="1"/>
</dbReference>
<evidence type="ECO:0000313" key="5">
    <source>
        <dbReference type="Proteomes" id="UP001551695"/>
    </source>
</evidence>
<name>A0ABV3FYC3_9NOCA</name>
<dbReference type="InterPro" id="IPR012349">
    <property type="entry name" value="Split_barrel_FMN-bd"/>
</dbReference>
<evidence type="ECO:0000259" key="3">
    <source>
        <dbReference type="SMART" id="SM00903"/>
    </source>
</evidence>
<dbReference type="Proteomes" id="UP001551695">
    <property type="component" value="Unassembled WGS sequence"/>
</dbReference>
<keyword evidence="5" id="KW-1185">Reference proteome</keyword>
<feature type="domain" description="Flavin reductase like" evidence="3">
    <location>
        <begin position="10"/>
        <end position="158"/>
    </location>
</feature>
<dbReference type="Pfam" id="PF01613">
    <property type="entry name" value="Flavin_Reduct"/>
    <property type="match status" value="1"/>
</dbReference>
<accession>A0ABV3FYC3</accession>
<protein>
    <submittedName>
        <fullName evidence="4">Flavin reductase family protein</fullName>
        <ecNumber evidence="4">1.-.-.-</ecNumber>
    </submittedName>
</protein>
<dbReference type="PANTHER" id="PTHR30466:SF11">
    <property type="entry name" value="FLAVIN-DEPENDENT MONOOXYGENASE, REDUCTASE SUBUNIT HSAB"/>
    <property type="match status" value="1"/>
</dbReference>
<proteinExistence type="inferred from homology"/>
<dbReference type="GO" id="GO:0016491">
    <property type="term" value="F:oxidoreductase activity"/>
    <property type="evidence" value="ECO:0007669"/>
    <property type="project" value="UniProtKB-KW"/>
</dbReference>
<evidence type="ECO:0000256" key="1">
    <source>
        <dbReference type="ARBA" id="ARBA00008898"/>
    </source>
</evidence>
<keyword evidence="2 4" id="KW-0560">Oxidoreductase</keyword>
<evidence type="ECO:0000313" key="4">
    <source>
        <dbReference type="EMBL" id="MEV0710432.1"/>
    </source>
</evidence>
<dbReference type="EMBL" id="JBFAKC010000010">
    <property type="protein sequence ID" value="MEV0710432.1"/>
    <property type="molecule type" value="Genomic_DNA"/>
</dbReference>
<dbReference type="RefSeq" id="WP_157978544.1">
    <property type="nucleotide sequence ID" value="NZ_JBEXKW010000018.1"/>
</dbReference>
<dbReference type="SUPFAM" id="SSF50475">
    <property type="entry name" value="FMN-binding split barrel"/>
    <property type="match status" value="1"/>
</dbReference>
<dbReference type="SMART" id="SM00903">
    <property type="entry name" value="Flavin_Reduct"/>
    <property type="match status" value="1"/>
</dbReference>
<dbReference type="InterPro" id="IPR050268">
    <property type="entry name" value="NADH-dep_flavin_reductase"/>
</dbReference>
<organism evidence="4 5">
    <name type="scientific">Nocardia aurea</name>
    <dbReference type="NCBI Taxonomy" id="2144174"/>
    <lineage>
        <taxon>Bacteria</taxon>
        <taxon>Bacillati</taxon>
        <taxon>Actinomycetota</taxon>
        <taxon>Actinomycetes</taxon>
        <taxon>Mycobacteriales</taxon>
        <taxon>Nocardiaceae</taxon>
        <taxon>Nocardia</taxon>
    </lineage>
</organism>
<evidence type="ECO:0000256" key="2">
    <source>
        <dbReference type="ARBA" id="ARBA00023002"/>
    </source>
</evidence>
<dbReference type="Gene3D" id="2.30.110.10">
    <property type="entry name" value="Electron Transport, Fmn-binding Protein, Chain A"/>
    <property type="match status" value="1"/>
</dbReference>
<dbReference type="InterPro" id="IPR002563">
    <property type="entry name" value="Flavin_Rdtase-like_dom"/>
</dbReference>
<dbReference type="EC" id="1.-.-.-" evidence="4"/>